<dbReference type="Pfam" id="PF07593">
    <property type="entry name" value="UnbV_ASPIC"/>
    <property type="match status" value="1"/>
</dbReference>
<dbReference type="InterPro" id="IPR027039">
    <property type="entry name" value="Crtac1"/>
</dbReference>
<feature type="signal peptide" evidence="2">
    <location>
        <begin position="1"/>
        <end position="19"/>
    </location>
</feature>
<keyword evidence="6" id="KW-1185">Reference proteome</keyword>
<proteinExistence type="predicted"/>
<gene>
    <name evidence="5" type="ORF">RQM59_02635</name>
</gene>
<reference evidence="5 6" key="1">
    <citation type="submission" date="2023-09" db="EMBL/GenBank/DDBJ databases">
        <title>Novel taxa isolated from Blanes Bay.</title>
        <authorList>
            <person name="Rey-Velasco X."/>
            <person name="Lucena T."/>
        </authorList>
    </citation>
    <scope>NUCLEOTIDE SEQUENCE [LARGE SCALE GENOMIC DNA]</scope>
    <source>
        <strain evidence="5 6">S356</strain>
    </source>
</reference>
<evidence type="ECO:0000256" key="1">
    <source>
        <dbReference type="ARBA" id="ARBA00022729"/>
    </source>
</evidence>
<organism evidence="5 6">
    <name type="scientific">Asprobacillus argus</name>
    <dbReference type="NCBI Taxonomy" id="3076534"/>
    <lineage>
        <taxon>Bacteria</taxon>
        <taxon>Pseudomonadati</taxon>
        <taxon>Bacteroidota</taxon>
        <taxon>Flavobacteriia</taxon>
        <taxon>Flavobacteriales</taxon>
        <taxon>Flavobacteriaceae</taxon>
        <taxon>Asprobacillus</taxon>
    </lineage>
</organism>
<dbReference type="Proteomes" id="UP001257277">
    <property type="component" value="Unassembled WGS sequence"/>
</dbReference>
<dbReference type="Gene3D" id="2.130.10.130">
    <property type="entry name" value="Integrin alpha, N-terminal"/>
    <property type="match status" value="2"/>
</dbReference>
<evidence type="ECO:0000259" key="4">
    <source>
        <dbReference type="Pfam" id="PF18962"/>
    </source>
</evidence>
<dbReference type="PANTHER" id="PTHR16026">
    <property type="entry name" value="CARTILAGE ACIDIC PROTEIN 1"/>
    <property type="match status" value="1"/>
</dbReference>
<evidence type="ECO:0000313" key="6">
    <source>
        <dbReference type="Proteomes" id="UP001257277"/>
    </source>
</evidence>
<dbReference type="SUPFAM" id="SSF69318">
    <property type="entry name" value="Integrin alpha N-terminal domain"/>
    <property type="match status" value="1"/>
</dbReference>
<dbReference type="InterPro" id="IPR026444">
    <property type="entry name" value="Secre_tail"/>
</dbReference>
<sequence length="624" mass="68578">MFRNCISAVFLLISGAIFGQVFTDVTSASGINHLFKQASNMGGGAVFIDYDNDGWEDLYITGGLDKDKLYRNLGNGNFQLTTDSWINITQDFYTIGVVSGDIDNDGDRDLFVTTWRGEDNEGPLTRNLLFINNGNSTFSEAGTHYGITDPAFSMGATMLDYNKDGYLDIYVVNYVEASSIIYDSQGEAIAFDHQCYENIFYRNNGDGSFTEMAAALGLNNNGCALAVMPTDYDQDRDQDIYIANDFGEFVVANTMLQNDYPSNSFTDVSVATGMDVGIYGMGIAYGDYDKDGDFDYYITNLGRNVLIQNDGSQSFSDVTSTAGVENTYAENTGNTLYSTSWGTAFLDINNDTWQDLFVANGRVPAVNFIATGEDDPNKLFVNNGDGTFTDVSNVAGVNDYNRGRGMAYADYDKDGDLDVVVIVQDGTTSTSAKTILYQNQLNPNGSTDKNWAQVTLEGTTINRDAMGAMVELTVNGEKLIQEVHGQGSHCSQHSLTLHFGLGSNTTIDELKVIWSATDTQTFSNLDVNTRYSLVQGSTLSTPEEQALDQFFTYPNPVKDQLKISGIDQTYKVKIYAVYGKLISTETVTVDRAYIDMNSYKTGTYIAQFIDGEGNVKKNQLIIKE</sequence>
<dbReference type="Pfam" id="PF13517">
    <property type="entry name" value="FG-GAP_3"/>
    <property type="match status" value="3"/>
</dbReference>
<feature type="domain" description="ASPIC/UnbV" evidence="3">
    <location>
        <begin position="465"/>
        <end position="531"/>
    </location>
</feature>
<accession>A0ABU3LD72</accession>
<protein>
    <submittedName>
        <fullName evidence="5">FG-GAP-like repeat-containing protein</fullName>
    </submittedName>
</protein>
<dbReference type="InterPro" id="IPR011519">
    <property type="entry name" value="UnbV_ASPIC"/>
</dbReference>
<evidence type="ECO:0000313" key="5">
    <source>
        <dbReference type="EMBL" id="MDT7831256.1"/>
    </source>
</evidence>
<evidence type="ECO:0000256" key="2">
    <source>
        <dbReference type="SAM" id="SignalP"/>
    </source>
</evidence>
<dbReference type="InterPro" id="IPR013517">
    <property type="entry name" value="FG-GAP"/>
</dbReference>
<feature type="domain" description="Secretion system C-terminal sorting" evidence="4">
    <location>
        <begin position="553"/>
        <end position="621"/>
    </location>
</feature>
<dbReference type="PANTHER" id="PTHR16026:SF0">
    <property type="entry name" value="CARTILAGE ACIDIC PROTEIN 1"/>
    <property type="match status" value="1"/>
</dbReference>
<name>A0ABU3LD72_9FLAO</name>
<dbReference type="Pfam" id="PF18962">
    <property type="entry name" value="Por_Secre_tail"/>
    <property type="match status" value="1"/>
</dbReference>
<dbReference type="RefSeq" id="WP_349240507.1">
    <property type="nucleotide sequence ID" value="NZ_JAVTTO010000001.1"/>
</dbReference>
<feature type="chain" id="PRO_5046550796" evidence="2">
    <location>
        <begin position="20"/>
        <end position="624"/>
    </location>
</feature>
<keyword evidence="1 2" id="KW-0732">Signal</keyword>
<dbReference type="InterPro" id="IPR028994">
    <property type="entry name" value="Integrin_alpha_N"/>
</dbReference>
<dbReference type="NCBIfam" id="TIGR04183">
    <property type="entry name" value="Por_Secre_tail"/>
    <property type="match status" value="1"/>
</dbReference>
<dbReference type="EMBL" id="JAVTTO010000001">
    <property type="protein sequence ID" value="MDT7831256.1"/>
    <property type="molecule type" value="Genomic_DNA"/>
</dbReference>
<evidence type="ECO:0000259" key="3">
    <source>
        <dbReference type="Pfam" id="PF07593"/>
    </source>
</evidence>
<comment type="caution">
    <text evidence="5">The sequence shown here is derived from an EMBL/GenBank/DDBJ whole genome shotgun (WGS) entry which is preliminary data.</text>
</comment>